<organism evidence="2 3">
    <name type="scientific">Legionella shakespearei DSM 23087</name>
    <dbReference type="NCBI Taxonomy" id="1122169"/>
    <lineage>
        <taxon>Bacteria</taxon>
        <taxon>Pseudomonadati</taxon>
        <taxon>Pseudomonadota</taxon>
        <taxon>Gammaproteobacteria</taxon>
        <taxon>Legionellales</taxon>
        <taxon>Legionellaceae</taxon>
        <taxon>Legionella</taxon>
    </lineage>
</organism>
<gene>
    <name evidence="2" type="ORF">Lsha_1355</name>
</gene>
<sequence length="265" mass="29833">MSKLSAVGMAEVEAARAKRAEALRALTAAPFDLNNKTHAKALKEYTDQFELSVNEMYLYQALSTGLTAYGGSWLVGFFLPVPDFVNYFLTSFLYLGVAGMILERFSMTDFYEQLAEMKTVYNWCLSAEVENSLDNLAYPDVQRMVKLMAPLCSTDFMQVWPKITTQTEESSNMFSNTLSWGYAAVSSAASFFSSSSSKPSQDQLARIRELKVNVETRAFDVGIYTGLEQSIKYFATNTEFRTILRDKISQPIQSVKEYIPKAMMS</sequence>
<dbReference type="EMBL" id="LNYW01000040">
    <property type="protein sequence ID" value="KTD60944.1"/>
    <property type="molecule type" value="Genomic_DNA"/>
</dbReference>
<dbReference type="RefSeq" id="WP_026254059.1">
    <property type="nucleotide sequence ID" value="NZ_KB892437.1"/>
</dbReference>
<proteinExistence type="predicted"/>
<dbReference type="STRING" id="1122169.Lsha_1355"/>
<accession>A0A0W0YVK4</accession>
<feature type="transmembrane region" description="Helical" evidence="1">
    <location>
        <begin position="84"/>
        <end position="102"/>
    </location>
</feature>
<dbReference type="Proteomes" id="UP000054600">
    <property type="component" value="Unassembled WGS sequence"/>
</dbReference>
<keyword evidence="1" id="KW-0812">Transmembrane</keyword>
<dbReference type="PATRIC" id="fig|1122169.6.peg.1560"/>
<dbReference type="OrthoDB" id="5634165at2"/>
<dbReference type="AlphaFoldDB" id="A0A0W0YVK4"/>
<protein>
    <submittedName>
        <fullName evidence="2">Phosphatase</fullName>
    </submittedName>
</protein>
<evidence type="ECO:0000313" key="3">
    <source>
        <dbReference type="Proteomes" id="UP000054600"/>
    </source>
</evidence>
<dbReference type="eggNOG" id="ENOG5030SX4">
    <property type="taxonomic scope" value="Bacteria"/>
</dbReference>
<keyword evidence="3" id="KW-1185">Reference proteome</keyword>
<evidence type="ECO:0000313" key="2">
    <source>
        <dbReference type="EMBL" id="KTD60944.1"/>
    </source>
</evidence>
<reference evidence="2 3" key="1">
    <citation type="submission" date="2015-11" db="EMBL/GenBank/DDBJ databases">
        <title>Genomic analysis of 38 Legionella species identifies large and diverse effector repertoires.</title>
        <authorList>
            <person name="Burstein D."/>
            <person name="Amaro F."/>
            <person name="Zusman T."/>
            <person name="Lifshitz Z."/>
            <person name="Cohen O."/>
            <person name="Gilbert J.A."/>
            <person name="Pupko T."/>
            <person name="Shuman H.A."/>
            <person name="Segal G."/>
        </authorList>
    </citation>
    <scope>NUCLEOTIDE SEQUENCE [LARGE SCALE GENOMIC DNA]</scope>
    <source>
        <strain evidence="2 3">ATCC 49655</strain>
    </source>
</reference>
<keyword evidence="1" id="KW-1133">Transmembrane helix</keyword>
<comment type="caution">
    <text evidence="2">The sequence shown here is derived from an EMBL/GenBank/DDBJ whole genome shotgun (WGS) entry which is preliminary data.</text>
</comment>
<evidence type="ECO:0000256" key="1">
    <source>
        <dbReference type="SAM" id="Phobius"/>
    </source>
</evidence>
<name>A0A0W0YVK4_9GAMM</name>
<keyword evidence="1" id="KW-0472">Membrane</keyword>
<feature type="transmembrane region" description="Helical" evidence="1">
    <location>
        <begin position="57"/>
        <end position="78"/>
    </location>
</feature>